<name>L5M4P8_MYODS</name>
<evidence type="ECO:0000256" key="5">
    <source>
        <dbReference type="SAM" id="MobiDB-lite"/>
    </source>
</evidence>
<organism evidence="6 7">
    <name type="scientific">Myotis davidii</name>
    <name type="common">David's myotis</name>
    <dbReference type="NCBI Taxonomy" id="225400"/>
    <lineage>
        <taxon>Eukaryota</taxon>
        <taxon>Metazoa</taxon>
        <taxon>Chordata</taxon>
        <taxon>Craniata</taxon>
        <taxon>Vertebrata</taxon>
        <taxon>Euteleostomi</taxon>
        <taxon>Mammalia</taxon>
        <taxon>Eutheria</taxon>
        <taxon>Laurasiatheria</taxon>
        <taxon>Chiroptera</taxon>
        <taxon>Yangochiroptera</taxon>
        <taxon>Vespertilionidae</taxon>
        <taxon>Myotis</taxon>
    </lineage>
</organism>
<dbReference type="PANTHER" id="PTHR11431">
    <property type="entry name" value="FERRITIN"/>
    <property type="match status" value="1"/>
</dbReference>
<protein>
    <recommendedName>
        <fullName evidence="1">Ferritin light chain</fullName>
    </recommendedName>
</protein>
<evidence type="ECO:0000313" key="7">
    <source>
        <dbReference type="Proteomes" id="UP000010556"/>
    </source>
</evidence>
<dbReference type="GO" id="GO:0008198">
    <property type="term" value="F:ferrous iron binding"/>
    <property type="evidence" value="ECO:0007669"/>
    <property type="project" value="TreeGrafter"/>
</dbReference>
<evidence type="ECO:0000256" key="1">
    <source>
        <dbReference type="ARBA" id="ARBA00040044"/>
    </source>
</evidence>
<feature type="compositionally biased region" description="Low complexity" evidence="5">
    <location>
        <begin position="218"/>
        <end position="232"/>
    </location>
</feature>
<dbReference type="EMBL" id="KB104013">
    <property type="protein sequence ID" value="ELK33604.1"/>
    <property type="molecule type" value="Genomic_DNA"/>
</dbReference>
<dbReference type="GO" id="GO:0006826">
    <property type="term" value="P:iron ion transport"/>
    <property type="evidence" value="ECO:0007669"/>
    <property type="project" value="InterPro"/>
</dbReference>
<reference evidence="7" key="1">
    <citation type="journal article" date="2013" name="Science">
        <title>Comparative analysis of bat genomes provides insight into the evolution of flight and immunity.</title>
        <authorList>
            <person name="Zhang G."/>
            <person name="Cowled C."/>
            <person name="Shi Z."/>
            <person name="Huang Z."/>
            <person name="Bishop-Lilly K.A."/>
            <person name="Fang X."/>
            <person name="Wynne J.W."/>
            <person name="Xiong Z."/>
            <person name="Baker M.L."/>
            <person name="Zhao W."/>
            <person name="Tachedjian M."/>
            <person name="Zhu Y."/>
            <person name="Zhou P."/>
            <person name="Jiang X."/>
            <person name="Ng J."/>
            <person name="Yang L."/>
            <person name="Wu L."/>
            <person name="Xiao J."/>
            <person name="Feng Y."/>
            <person name="Chen Y."/>
            <person name="Sun X."/>
            <person name="Zhang Y."/>
            <person name="Marsh G.A."/>
            <person name="Crameri G."/>
            <person name="Broder C.C."/>
            <person name="Frey K.G."/>
            <person name="Wang L.F."/>
            <person name="Wang J."/>
        </authorList>
    </citation>
    <scope>NUCLEOTIDE SEQUENCE [LARGE SCALE GENOMIC DNA]</scope>
</reference>
<evidence type="ECO:0000313" key="6">
    <source>
        <dbReference type="EMBL" id="ELK33604.1"/>
    </source>
</evidence>
<dbReference type="GO" id="GO:0006879">
    <property type="term" value="P:intracellular iron ion homeostasis"/>
    <property type="evidence" value="ECO:0007669"/>
    <property type="project" value="InterPro"/>
</dbReference>
<feature type="compositionally biased region" description="Polar residues" evidence="5">
    <location>
        <begin position="281"/>
        <end position="298"/>
    </location>
</feature>
<proteinExistence type="predicted"/>
<dbReference type="InterPro" id="IPR001519">
    <property type="entry name" value="Ferritin"/>
</dbReference>
<dbReference type="SUPFAM" id="SSF47240">
    <property type="entry name" value="Ferritin-like"/>
    <property type="match status" value="1"/>
</dbReference>
<comment type="function">
    <text evidence="3">Stores iron in a soluble, non-toxic, readily available form. Important for iron homeostasis. Iron is taken up in the ferrous form and deposited as ferric hydroxides after oxidation. Also plays a role in delivery of iron to cells. Mediates iron uptake in capsule cells of the developing kidney. Delivery to lysosomes by the cargo receptor NCOA4 for autophagic degradation and release or iron.</text>
</comment>
<dbReference type="PANTHER" id="PTHR11431:SF47">
    <property type="entry name" value="FERRITIN LIGHT CHAIN"/>
    <property type="match status" value="1"/>
</dbReference>
<evidence type="ECO:0000256" key="3">
    <source>
        <dbReference type="ARBA" id="ARBA00045578"/>
    </source>
</evidence>
<evidence type="ECO:0000256" key="4">
    <source>
        <dbReference type="ARBA" id="ARBA00047045"/>
    </source>
</evidence>
<dbReference type="AlphaFoldDB" id="L5M4P8"/>
<sequence length="363" mass="39909">MTRLLFNRRDSALRGPGSVSCFNGIQREQTQGHPFFQPPATPASYPVTTFRTTSETSQQPVIFYFNSLLLNNHELPNSSELFHPVEAVVNRLANLHLASCTCLSLGSCPTPASPWAPVPPLPLPLPGAQTSAPPRQLTDPLRGEQHRDDFLRQQQRGCAGLASRPCLLGDPGDQEQRPGHFFQELVQKLEGSERLLKMQNQCSGLTLFQDVLKPPQVSGQNSGRQGSRQGIGEEPDPGPVGAAGLGSNLADPQLRDFRENHFRDEEVKLIKKMGSTRLSWASVSSKGSPSGTTRSLWSQRPLRDPSASPWCLACLSLSPKLLAIPLTTWSPLPCLGPNGNNKAFCKKKKKYTQNTHTHTQKQW</sequence>
<dbReference type="Proteomes" id="UP000010556">
    <property type="component" value="Unassembled WGS sequence"/>
</dbReference>
<accession>L5M4P8</accession>
<evidence type="ECO:0000256" key="2">
    <source>
        <dbReference type="ARBA" id="ARBA00044942"/>
    </source>
</evidence>
<feature type="region of interest" description="Disordered" evidence="5">
    <location>
        <begin position="213"/>
        <end position="252"/>
    </location>
</feature>
<gene>
    <name evidence="6" type="ORF">MDA_GLEAN10018665</name>
</gene>
<comment type="subunit">
    <text evidence="4">Oligomer of 24 subunits. There are two types of subunits: L (light) chain and H (heavy) chain. The major chain can be light or heavy, depending on the species and tissue type. The functional molecule forms a roughly spherical shell with a diameter of 12 nm and contains a central cavity into which the insoluble mineral iron core is deposited. Interacts with NCOA4.</text>
</comment>
<feature type="region of interest" description="Disordered" evidence="5">
    <location>
        <begin position="281"/>
        <end position="300"/>
    </location>
</feature>
<dbReference type="InterPro" id="IPR009078">
    <property type="entry name" value="Ferritin-like_SF"/>
</dbReference>
<keyword evidence="7" id="KW-1185">Reference proteome</keyword>
<dbReference type="GO" id="GO:0044754">
    <property type="term" value="C:autolysosome"/>
    <property type="evidence" value="ECO:0007669"/>
    <property type="project" value="UniProtKB-SubCell"/>
</dbReference>
<dbReference type="GO" id="GO:0008199">
    <property type="term" value="F:ferric iron binding"/>
    <property type="evidence" value="ECO:0007669"/>
    <property type="project" value="InterPro"/>
</dbReference>
<comment type="subcellular location">
    <subcellularLocation>
        <location evidence="2">Autolysosome</location>
    </subcellularLocation>
</comment>